<feature type="transmembrane region" description="Helical" evidence="1">
    <location>
        <begin position="64"/>
        <end position="80"/>
    </location>
</feature>
<feature type="transmembrane region" description="Helical" evidence="1">
    <location>
        <begin position="37"/>
        <end position="58"/>
    </location>
</feature>
<reference evidence="3" key="1">
    <citation type="submission" date="2022-07" db="EMBL/GenBank/DDBJ databases">
        <authorList>
            <person name="Criscuolo A."/>
        </authorList>
    </citation>
    <scope>NUCLEOTIDE SEQUENCE</scope>
    <source>
        <strain evidence="3">CIP111854</strain>
    </source>
</reference>
<evidence type="ECO:0000259" key="2">
    <source>
        <dbReference type="Pfam" id="PF00487"/>
    </source>
</evidence>
<comment type="caution">
    <text evidence="3">The sequence shown here is derived from an EMBL/GenBank/DDBJ whole genome shotgun (WGS) entry which is preliminary data.</text>
</comment>
<feature type="domain" description="Fatty acid desaturase" evidence="2">
    <location>
        <begin position="63"/>
        <end position="318"/>
    </location>
</feature>
<keyword evidence="1" id="KW-1133">Transmembrane helix</keyword>
<proteinExistence type="predicted"/>
<sequence>MHPQQTRQNIKNIITAITEQEQHVRNKYGILKYQNHISIVILLFSLFGMLSVGLLYIIGEINGWVAIFSAAFFASISHELEHDLIHRQYFKSNPLVHNMMMLIVWLMRPNTISPWYRKRIHLHHHKVSGTEQDIEERLVGNGIKNPLLRVLVISDGLLGLILQRRRYQREINGFSFFCIFNAGFPIATCNFLILYFAIIFHCFDFISNGRFEYSALLNNAIQWVDTVMVILILPNLLRSFCLNLITSSMHYYGGVNNVLQQTQVLNHWLLFPFQLFCFNFGVTHTIHHFVPNQPFYIRQLIAKRILPVLKQNNVRFNDFESLKNANLYSPN</sequence>
<dbReference type="RefSeq" id="WP_261626987.1">
    <property type="nucleotide sequence ID" value="NZ_CAMAPC010000020.1"/>
</dbReference>
<feature type="transmembrane region" description="Helical" evidence="1">
    <location>
        <begin position="174"/>
        <end position="200"/>
    </location>
</feature>
<keyword evidence="1" id="KW-0812">Transmembrane</keyword>
<evidence type="ECO:0000313" key="4">
    <source>
        <dbReference type="Proteomes" id="UP001152467"/>
    </source>
</evidence>
<dbReference type="GO" id="GO:0006629">
    <property type="term" value="P:lipid metabolic process"/>
    <property type="evidence" value="ECO:0007669"/>
    <property type="project" value="InterPro"/>
</dbReference>
<organism evidence="3 4">
    <name type="scientific">Pseudoalteromonas holothuriae</name>
    <dbReference type="NCBI Taxonomy" id="2963714"/>
    <lineage>
        <taxon>Bacteria</taxon>
        <taxon>Pseudomonadati</taxon>
        <taxon>Pseudomonadota</taxon>
        <taxon>Gammaproteobacteria</taxon>
        <taxon>Alteromonadales</taxon>
        <taxon>Pseudoalteromonadaceae</taxon>
        <taxon>Pseudoalteromonas</taxon>
    </lineage>
</organism>
<dbReference type="Pfam" id="PF00487">
    <property type="entry name" value="FA_desaturase"/>
    <property type="match status" value="1"/>
</dbReference>
<protein>
    <recommendedName>
        <fullName evidence="2">Fatty acid desaturase domain-containing protein</fullName>
    </recommendedName>
</protein>
<evidence type="ECO:0000256" key="1">
    <source>
        <dbReference type="SAM" id="Phobius"/>
    </source>
</evidence>
<evidence type="ECO:0000313" key="3">
    <source>
        <dbReference type="EMBL" id="CAH9065300.1"/>
    </source>
</evidence>
<name>A0A9W4R465_9GAMM</name>
<gene>
    <name evidence="3" type="ORF">PSECIP111854_03650</name>
</gene>
<keyword evidence="1" id="KW-0472">Membrane</keyword>
<dbReference type="InterPro" id="IPR005804">
    <property type="entry name" value="FA_desaturase_dom"/>
</dbReference>
<feature type="transmembrane region" description="Helical" evidence="1">
    <location>
        <begin position="220"/>
        <end position="237"/>
    </location>
</feature>
<keyword evidence="4" id="KW-1185">Reference proteome</keyword>
<accession>A0A9W4R465</accession>
<dbReference type="EMBL" id="CAMAPC010000020">
    <property type="protein sequence ID" value="CAH9065300.1"/>
    <property type="molecule type" value="Genomic_DNA"/>
</dbReference>
<dbReference type="Proteomes" id="UP001152467">
    <property type="component" value="Unassembled WGS sequence"/>
</dbReference>
<dbReference type="AlphaFoldDB" id="A0A9W4R465"/>
<dbReference type="CDD" id="cd01060">
    <property type="entry name" value="Membrane-FADS-like"/>
    <property type="match status" value="1"/>
</dbReference>